<feature type="region of interest" description="Disordered" evidence="2">
    <location>
        <begin position="1"/>
        <end position="25"/>
    </location>
</feature>
<gene>
    <name evidence="4" type="ORF">EEDITHA_LOCUS4359</name>
</gene>
<dbReference type="InterPro" id="IPR036875">
    <property type="entry name" value="Znf_CCHC_sf"/>
</dbReference>
<dbReference type="Proteomes" id="UP001153954">
    <property type="component" value="Unassembled WGS sequence"/>
</dbReference>
<accession>A0AAU9TM12</accession>
<evidence type="ECO:0000259" key="3">
    <source>
        <dbReference type="PROSITE" id="PS50158"/>
    </source>
</evidence>
<keyword evidence="1" id="KW-0863">Zinc-finger</keyword>
<dbReference type="SMART" id="SM00343">
    <property type="entry name" value="ZnF_C2HC"/>
    <property type="match status" value="1"/>
</dbReference>
<proteinExistence type="predicted"/>
<keyword evidence="1" id="KW-0862">Zinc</keyword>
<sequence>MKRGMKPQEEHLYSKPPHSMQSWKPAGKSNPITCFHCGEQSHYASSCPKQNKTTTSTAVDSGREKHVHVCVLNAPSGSLCHSGELFSFSFDSGAECSLIKNMLLVKVVRNFMTM</sequence>
<reference evidence="4" key="1">
    <citation type="submission" date="2022-03" db="EMBL/GenBank/DDBJ databases">
        <authorList>
            <person name="Tunstrom K."/>
        </authorList>
    </citation>
    <scope>NUCLEOTIDE SEQUENCE</scope>
</reference>
<dbReference type="AlphaFoldDB" id="A0AAU9TM12"/>
<dbReference type="EMBL" id="CAKOGL010000007">
    <property type="protein sequence ID" value="CAH2088171.1"/>
    <property type="molecule type" value="Genomic_DNA"/>
</dbReference>
<protein>
    <recommendedName>
        <fullName evidence="3">CCHC-type domain-containing protein</fullName>
    </recommendedName>
</protein>
<dbReference type="PROSITE" id="PS50158">
    <property type="entry name" value="ZF_CCHC"/>
    <property type="match status" value="1"/>
</dbReference>
<feature type="domain" description="CCHC-type" evidence="3">
    <location>
        <begin position="34"/>
        <end position="49"/>
    </location>
</feature>
<keyword evidence="1" id="KW-0479">Metal-binding</keyword>
<evidence type="ECO:0000313" key="5">
    <source>
        <dbReference type="Proteomes" id="UP001153954"/>
    </source>
</evidence>
<name>A0AAU9TM12_EUPED</name>
<dbReference type="InterPro" id="IPR001878">
    <property type="entry name" value="Znf_CCHC"/>
</dbReference>
<organism evidence="4 5">
    <name type="scientific">Euphydryas editha</name>
    <name type="common">Edith's checkerspot</name>
    <dbReference type="NCBI Taxonomy" id="104508"/>
    <lineage>
        <taxon>Eukaryota</taxon>
        <taxon>Metazoa</taxon>
        <taxon>Ecdysozoa</taxon>
        <taxon>Arthropoda</taxon>
        <taxon>Hexapoda</taxon>
        <taxon>Insecta</taxon>
        <taxon>Pterygota</taxon>
        <taxon>Neoptera</taxon>
        <taxon>Endopterygota</taxon>
        <taxon>Lepidoptera</taxon>
        <taxon>Glossata</taxon>
        <taxon>Ditrysia</taxon>
        <taxon>Papilionoidea</taxon>
        <taxon>Nymphalidae</taxon>
        <taxon>Nymphalinae</taxon>
        <taxon>Euphydryas</taxon>
    </lineage>
</organism>
<comment type="caution">
    <text evidence="4">The sequence shown here is derived from an EMBL/GenBank/DDBJ whole genome shotgun (WGS) entry which is preliminary data.</text>
</comment>
<evidence type="ECO:0000313" key="4">
    <source>
        <dbReference type="EMBL" id="CAH2088171.1"/>
    </source>
</evidence>
<feature type="compositionally biased region" description="Basic and acidic residues" evidence="2">
    <location>
        <begin position="1"/>
        <end position="13"/>
    </location>
</feature>
<keyword evidence="5" id="KW-1185">Reference proteome</keyword>
<evidence type="ECO:0000256" key="1">
    <source>
        <dbReference type="PROSITE-ProRule" id="PRU00047"/>
    </source>
</evidence>
<dbReference type="Gene3D" id="4.10.60.10">
    <property type="entry name" value="Zinc finger, CCHC-type"/>
    <property type="match status" value="1"/>
</dbReference>
<dbReference type="GO" id="GO:0008270">
    <property type="term" value="F:zinc ion binding"/>
    <property type="evidence" value="ECO:0007669"/>
    <property type="project" value="UniProtKB-KW"/>
</dbReference>
<dbReference type="GO" id="GO:0003676">
    <property type="term" value="F:nucleic acid binding"/>
    <property type="evidence" value="ECO:0007669"/>
    <property type="project" value="InterPro"/>
</dbReference>
<dbReference type="SUPFAM" id="SSF57756">
    <property type="entry name" value="Retrovirus zinc finger-like domains"/>
    <property type="match status" value="1"/>
</dbReference>
<evidence type="ECO:0000256" key="2">
    <source>
        <dbReference type="SAM" id="MobiDB-lite"/>
    </source>
</evidence>